<reference evidence="2 3" key="1">
    <citation type="submission" date="2021-06" db="EMBL/GenBank/DDBJ databases">
        <title>Caerostris extrusa draft genome.</title>
        <authorList>
            <person name="Kono N."/>
            <person name="Arakawa K."/>
        </authorList>
    </citation>
    <scope>NUCLEOTIDE SEQUENCE [LARGE SCALE GENOMIC DNA]</scope>
</reference>
<protein>
    <submittedName>
        <fullName evidence="2">Uncharacterized protein</fullName>
    </submittedName>
</protein>
<keyword evidence="3" id="KW-1185">Reference proteome</keyword>
<gene>
    <name evidence="2" type="ORF">CEXT_214541</name>
</gene>
<evidence type="ECO:0000313" key="2">
    <source>
        <dbReference type="EMBL" id="GIX97744.1"/>
    </source>
</evidence>
<dbReference type="Proteomes" id="UP001054945">
    <property type="component" value="Unassembled WGS sequence"/>
</dbReference>
<dbReference type="AlphaFoldDB" id="A0AAV4PM61"/>
<dbReference type="EMBL" id="BPLR01004815">
    <property type="protein sequence ID" value="GIX97744.1"/>
    <property type="molecule type" value="Genomic_DNA"/>
</dbReference>
<proteinExistence type="predicted"/>
<sequence>MEAQVIEDQPIGKLNGPSKRRRMRSDFWLDIFIWSKILIYVENILLDYKYSALFGGLVAFELIEQDVTPNNQSKITKEKKIEEEGQEEKIKERLTT</sequence>
<comment type="caution">
    <text evidence="2">The sequence shown here is derived from an EMBL/GenBank/DDBJ whole genome shotgun (WGS) entry which is preliminary data.</text>
</comment>
<name>A0AAV4PM61_CAEEX</name>
<accession>A0AAV4PM61</accession>
<organism evidence="2 3">
    <name type="scientific">Caerostris extrusa</name>
    <name type="common">Bark spider</name>
    <name type="synonym">Caerostris bankana</name>
    <dbReference type="NCBI Taxonomy" id="172846"/>
    <lineage>
        <taxon>Eukaryota</taxon>
        <taxon>Metazoa</taxon>
        <taxon>Ecdysozoa</taxon>
        <taxon>Arthropoda</taxon>
        <taxon>Chelicerata</taxon>
        <taxon>Arachnida</taxon>
        <taxon>Araneae</taxon>
        <taxon>Araneomorphae</taxon>
        <taxon>Entelegynae</taxon>
        <taxon>Araneoidea</taxon>
        <taxon>Araneidae</taxon>
        <taxon>Caerostris</taxon>
    </lineage>
</organism>
<feature type="compositionally biased region" description="Basic and acidic residues" evidence="1">
    <location>
        <begin position="75"/>
        <end position="96"/>
    </location>
</feature>
<feature type="non-terminal residue" evidence="2">
    <location>
        <position position="96"/>
    </location>
</feature>
<feature type="region of interest" description="Disordered" evidence="1">
    <location>
        <begin position="73"/>
        <end position="96"/>
    </location>
</feature>
<evidence type="ECO:0000256" key="1">
    <source>
        <dbReference type="SAM" id="MobiDB-lite"/>
    </source>
</evidence>
<evidence type="ECO:0000313" key="3">
    <source>
        <dbReference type="Proteomes" id="UP001054945"/>
    </source>
</evidence>